<sequence>MKKFLVRYLLPALLSMLTAVVLDFAFFGVPLFGMPEPEDVAYVEITNGRLMAEPKRVTGEDIELAVNLAGFLKFTLGEAEEEPRIEMVYHLKDGGTVSLAGGERSVLWKGRTLALKEDGLFVNLAEGIFFPMEEE</sequence>
<keyword evidence="3" id="KW-1185">Reference proteome</keyword>
<dbReference type="RefSeq" id="WP_249314840.1">
    <property type="nucleotide sequence ID" value="NZ_JACRSR010000001.1"/>
</dbReference>
<feature type="transmembrane region" description="Helical" evidence="1">
    <location>
        <begin position="12"/>
        <end position="33"/>
    </location>
</feature>
<evidence type="ECO:0000256" key="1">
    <source>
        <dbReference type="SAM" id="Phobius"/>
    </source>
</evidence>
<protein>
    <submittedName>
        <fullName evidence="2">Uncharacterized protein</fullName>
    </submittedName>
</protein>
<keyword evidence="1" id="KW-0812">Transmembrane</keyword>
<evidence type="ECO:0000313" key="3">
    <source>
        <dbReference type="Proteomes" id="UP000623172"/>
    </source>
</evidence>
<name>A0A926D3K6_9FIRM</name>
<dbReference type="Proteomes" id="UP000623172">
    <property type="component" value="Unassembled WGS sequence"/>
</dbReference>
<accession>A0A926D3K6</accession>
<organism evidence="2 3">
    <name type="scientific">Gehongia tenuis</name>
    <dbReference type="NCBI Taxonomy" id="2763655"/>
    <lineage>
        <taxon>Bacteria</taxon>
        <taxon>Bacillati</taxon>
        <taxon>Bacillota</taxon>
        <taxon>Clostridia</taxon>
        <taxon>Christensenellales</taxon>
        <taxon>Christensenellaceae</taxon>
        <taxon>Gehongia</taxon>
    </lineage>
</organism>
<evidence type="ECO:0000313" key="2">
    <source>
        <dbReference type="EMBL" id="MBC8530829.1"/>
    </source>
</evidence>
<dbReference type="EMBL" id="JACRSR010000001">
    <property type="protein sequence ID" value="MBC8530829.1"/>
    <property type="molecule type" value="Genomic_DNA"/>
</dbReference>
<keyword evidence="1" id="KW-0472">Membrane</keyword>
<dbReference type="AlphaFoldDB" id="A0A926D3K6"/>
<proteinExistence type="predicted"/>
<reference evidence="2" key="1">
    <citation type="submission" date="2020-08" db="EMBL/GenBank/DDBJ databases">
        <title>Genome public.</title>
        <authorList>
            <person name="Liu C."/>
            <person name="Sun Q."/>
        </authorList>
    </citation>
    <scope>NUCLEOTIDE SEQUENCE</scope>
    <source>
        <strain evidence="2">NSJ-53</strain>
    </source>
</reference>
<comment type="caution">
    <text evidence="2">The sequence shown here is derived from an EMBL/GenBank/DDBJ whole genome shotgun (WGS) entry which is preliminary data.</text>
</comment>
<keyword evidence="1" id="KW-1133">Transmembrane helix</keyword>
<gene>
    <name evidence="2" type="ORF">H8696_03110</name>
</gene>